<sequence length="141" mass="16292">MNTTISFATMPAVNSPPYTCNRCGYCCSYMGDVFGIMEQIGPFEYLIQYLITGVRQVVIIDQDKREIFSSTTILDQRPLACPFLRFDDEQLAMCTVHQTRPDLCRMYLCERCRGNEKSHEPWDPVLDSDFSLNPPLTYHMI</sequence>
<name>Q2FPM3_METHJ</name>
<protein>
    <recommendedName>
        <fullName evidence="3">YkgJ family cysteine cluster protein</fullName>
    </recommendedName>
</protein>
<dbReference type="InterPro" id="IPR005358">
    <property type="entry name" value="Puta_zinc/iron-chelating_dom"/>
</dbReference>
<dbReference type="Pfam" id="PF03692">
    <property type="entry name" value="CxxCxxCC"/>
    <property type="match status" value="1"/>
</dbReference>
<dbReference type="InParanoid" id="Q2FPM3"/>
<evidence type="ECO:0000313" key="2">
    <source>
        <dbReference type="Proteomes" id="UP000001941"/>
    </source>
</evidence>
<dbReference type="KEGG" id="mhu:Mhun_1260"/>
<dbReference type="AlphaFoldDB" id="Q2FPM3"/>
<dbReference type="EMBL" id="CP000254">
    <property type="protein sequence ID" value="ABD41004.1"/>
    <property type="molecule type" value="Genomic_DNA"/>
</dbReference>
<dbReference type="Proteomes" id="UP000001941">
    <property type="component" value="Chromosome"/>
</dbReference>
<proteinExistence type="predicted"/>
<keyword evidence="2" id="KW-1185">Reference proteome</keyword>
<gene>
    <name evidence="1" type="ordered locus">Mhun_1260</name>
</gene>
<accession>Q2FPM3</accession>
<dbReference type="HOGENOM" id="CLU_1821023_0_0_2"/>
<dbReference type="EnsemblBacteria" id="ABD41004">
    <property type="protein sequence ID" value="ABD41004"/>
    <property type="gene ID" value="Mhun_1260"/>
</dbReference>
<organism evidence="1 2">
    <name type="scientific">Methanospirillum hungatei JF-1 (strain ATCC 27890 / DSM 864 / NBRC 100397 / JF-1)</name>
    <dbReference type="NCBI Taxonomy" id="323259"/>
    <lineage>
        <taxon>Archaea</taxon>
        <taxon>Methanobacteriati</taxon>
        <taxon>Methanobacteriota</taxon>
        <taxon>Stenosarchaea group</taxon>
        <taxon>Methanomicrobia</taxon>
        <taxon>Methanomicrobiales</taxon>
        <taxon>Methanospirillaceae</taxon>
        <taxon>Methanospirillum</taxon>
    </lineage>
</organism>
<dbReference type="eggNOG" id="arCOG05293">
    <property type="taxonomic scope" value="Archaea"/>
</dbReference>
<evidence type="ECO:0008006" key="3">
    <source>
        <dbReference type="Google" id="ProtNLM"/>
    </source>
</evidence>
<evidence type="ECO:0000313" key="1">
    <source>
        <dbReference type="EMBL" id="ABD41004.1"/>
    </source>
</evidence>
<reference evidence="2" key="1">
    <citation type="journal article" date="2016" name="Stand. Genomic Sci.">
        <title>Complete genome sequence of Methanospirillum hungatei type strain JF1.</title>
        <authorList>
            <person name="Gunsalus R.P."/>
            <person name="Cook L.E."/>
            <person name="Crable B."/>
            <person name="Rohlin L."/>
            <person name="McDonald E."/>
            <person name="Mouttaki H."/>
            <person name="Sieber J.R."/>
            <person name="Poweleit N."/>
            <person name="Zhou H."/>
            <person name="Lapidus A.L."/>
            <person name="Daligault H.E."/>
            <person name="Land M."/>
            <person name="Gilna P."/>
            <person name="Ivanova N."/>
            <person name="Kyrpides N."/>
            <person name="Culley D.E."/>
            <person name="McInerney M.J."/>
        </authorList>
    </citation>
    <scope>NUCLEOTIDE SEQUENCE [LARGE SCALE GENOMIC DNA]</scope>
    <source>
        <strain evidence="2">ATCC 27890 / DSM 864 / NBRC 100397 / JF-1</strain>
    </source>
</reference>
<dbReference type="STRING" id="323259.Mhun_1260"/>